<comment type="similarity">
    <text evidence="2">Belongs to the DEFL family.</text>
</comment>
<evidence type="ECO:0000256" key="1">
    <source>
        <dbReference type="ARBA" id="ARBA00004613"/>
    </source>
</evidence>
<evidence type="ECO:0000256" key="3">
    <source>
        <dbReference type="ARBA" id="ARBA00022525"/>
    </source>
</evidence>
<evidence type="ECO:0000313" key="6">
    <source>
        <dbReference type="EMBL" id="RHN50687.1"/>
    </source>
</evidence>
<dbReference type="PANTHER" id="PTHR34450">
    <property type="entry name" value="DEFENSIN-LIKE PROTEIN 245-RELATED"/>
    <property type="match status" value="1"/>
</dbReference>
<evidence type="ECO:0000256" key="5">
    <source>
        <dbReference type="SAM" id="SignalP"/>
    </source>
</evidence>
<keyword evidence="4 5" id="KW-0732">Signal</keyword>
<comment type="subcellular location">
    <subcellularLocation>
        <location evidence="1">Secreted</location>
    </subcellularLocation>
</comment>
<protein>
    <recommendedName>
        <fullName evidence="7">SCR-like protein</fullName>
    </recommendedName>
</protein>
<evidence type="ECO:0008006" key="7">
    <source>
        <dbReference type="Google" id="ProtNLM"/>
    </source>
</evidence>
<sequence>MIMKLGSILLMVGALSVLFTLTYGSGVDYCLKEIVVDGSCKDHWPHGRDCTDEFINGVGSWTMAKDCQCQQLSSNKRRCQCCINCPDKANVLSDAFHVNVTHDRCSK</sequence>
<feature type="chain" id="PRO_5017278737" description="SCR-like protein" evidence="5">
    <location>
        <begin position="25"/>
        <end position="107"/>
    </location>
</feature>
<dbReference type="Proteomes" id="UP000265566">
    <property type="component" value="Chromosome 6"/>
</dbReference>
<feature type="signal peptide" evidence="5">
    <location>
        <begin position="1"/>
        <end position="24"/>
    </location>
</feature>
<keyword evidence="3" id="KW-0964">Secreted</keyword>
<dbReference type="EMBL" id="PSQE01000006">
    <property type="protein sequence ID" value="RHN50687.1"/>
    <property type="molecule type" value="Genomic_DNA"/>
</dbReference>
<proteinExistence type="inferred from homology"/>
<dbReference type="Gramene" id="rna35008">
    <property type="protein sequence ID" value="RHN50687.1"/>
    <property type="gene ID" value="gene35008"/>
</dbReference>
<dbReference type="GO" id="GO:0005576">
    <property type="term" value="C:extracellular region"/>
    <property type="evidence" value="ECO:0007669"/>
    <property type="project" value="UniProtKB-SubCell"/>
</dbReference>
<comment type="caution">
    <text evidence="6">The sequence shown here is derived from an EMBL/GenBank/DDBJ whole genome shotgun (WGS) entry which is preliminary data.</text>
</comment>
<dbReference type="AlphaFoldDB" id="A0A396HIF0"/>
<dbReference type="PANTHER" id="PTHR34450:SF9">
    <property type="entry name" value="DEFENSIN-LIKE PROTEIN 242-RELATED"/>
    <property type="match status" value="1"/>
</dbReference>
<reference evidence="6" key="1">
    <citation type="journal article" date="2018" name="Nat. Plants">
        <title>Whole-genome landscape of Medicago truncatula symbiotic genes.</title>
        <authorList>
            <person name="Pecrix Y."/>
            <person name="Gamas P."/>
            <person name="Carrere S."/>
        </authorList>
    </citation>
    <scope>NUCLEOTIDE SEQUENCE</scope>
    <source>
        <tissue evidence="6">Leaves</tissue>
    </source>
</reference>
<name>A0A396HIF0_MEDTR</name>
<gene>
    <name evidence="6" type="ORF">MtrunA17_Chr6g0460221</name>
</gene>
<dbReference type="OrthoDB" id="1420609at2759"/>
<dbReference type="GO" id="GO:0007165">
    <property type="term" value="P:signal transduction"/>
    <property type="evidence" value="ECO:0007669"/>
    <property type="project" value="InterPro"/>
</dbReference>
<dbReference type="InterPro" id="IPR010682">
    <property type="entry name" value="SCRL"/>
</dbReference>
<evidence type="ECO:0000256" key="4">
    <source>
        <dbReference type="ARBA" id="ARBA00022729"/>
    </source>
</evidence>
<accession>A0A396HIF0</accession>
<organism evidence="6">
    <name type="scientific">Medicago truncatula</name>
    <name type="common">Barrel medic</name>
    <name type="synonym">Medicago tribuloides</name>
    <dbReference type="NCBI Taxonomy" id="3880"/>
    <lineage>
        <taxon>Eukaryota</taxon>
        <taxon>Viridiplantae</taxon>
        <taxon>Streptophyta</taxon>
        <taxon>Embryophyta</taxon>
        <taxon>Tracheophyta</taxon>
        <taxon>Spermatophyta</taxon>
        <taxon>Magnoliopsida</taxon>
        <taxon>eudicotyledons</taxon>
        <taxon>Gunneridae</taxon>
        <taxon>Pentapetalae</taxon>
        <taxon>rosids</taxon>
        <taxon>fabids</taxon>
        <taxon>Fabales</taxon>
        <taxon>Fabaceae</taxon>
        <taxon>Papilionoideae</taxon>
        <taxon>50 kb inversion clade</taxon>
        <taxon>NPAAA clade</taxon>
        <taxon>Hologalegina</taxon>
        <taxon>IRL clade</taxon>
        <taxon>Trifolieae</taxon>
        <taxon>Medicago</taxon>
    </lineage>
</organism>
<evidence type="ECO:0000256" key="2">
    <source>
        <dbReference type="ARBA" id="ARBA00006722"/>
    </source>
</evidence>